<evidence type="ECO:0000256" key="6">
    <source>
        <dbReference type="ARBA" id="ARBA00023170"/>
    </source>
</evidence>
<dbReference type="InterPro" id="IPR003531">
    <property type="entry name" value="Hempt_rcpt_S_F1_CS"/>
</dbReference>
<keyword evidence="5 8" id="KW-0472">Membrane</keyword>
<keyword evidence="4 8" id="KW-1133">Transmembrane helix</keyword>
<dbReference type="AlphaFoldDB" id="A0AAV7A582"/>
<dbReference type="SMART" id="SM00060">
    <property type="entry name" value="FN3"/>
    <property type="match status" value="2"/>
</dbReference>
<dbReference type="EMBL" id="WNYA01000009">
    <property type="protein sequence ID" value="KAG8556740.1"/>
    <property type="molecule type" value="Genomic_DNA"/>
</dbReference>
<keyword evidence="6" id="KW-0675">Receptor</keyword>
<dbReference type="PANTHER" id="PTHR23037:SF43">
    <property type="entry name" value="COLONY-STIMULATING FACTOR 2 RECEPTOR BETA COMMON SUBUNIT"/>
    <property type="match status" value="1"/>
</dbReference>
<dbReference type="PROSITE" id="PS01355">
    <property type="entry name" value="HEMATOPO_REC_S_F1"/>
    <property type="match status" value="1"/>
</dbReference>
<proteinExistence type="predicted"/>
<comment type="caution">
    <text evidence="11">The sequence shown here is derived from an EMBL/GenBank/DDBJ whole genome shotgun (WGS) entry which is preliminary data.</text>
</comment>
<dbReference type="PANTHER" id="PTHR23037">
    <property type="entry name" value="CYTOKINE RECEPTOR"/>
    <property type="match status" value="1"/>
</dbReference>
<evidence type="ECO:0000313" key="11">
    <source>
        <dbReference type="EMBL" id="KAG8556741.1"/>
    </source>
</evidence>
<sequence length="769" mass="87974">MGTQVLFVLLCTLQYIQGTPGSELVDSLTCVNNYKTHWRCQWKLRAETHQLLPMNLIHWNNVTSNSIQLCEPDNPGEKRDGEVYLTCQFNDKFSYVMTTTCSLQPKRDMSRNTLIIPNNKVRMLPPEGLMVQKSDLKNGSIILRWRKPDNISYYRHLLYQVTYLRQDWESWEDAAVLNVMGKTEVSFSPEQLVPGSTYLFRVRSVPDKDPRYRSAWCNPIAWTVPEEEDKAIPQNLHCEYDGFTQMKCIWEVRKELSSVPYMLYYQDGTAKTSTLGEKPCHNLSSHMKVGALYILYSCTFHILPSQAKSNFHIRVGPKMELKEFKACNNIQTDPPTDLQMKDELHYKYKLGWSPPVVAVPTIKLIYQLCFWKQGDEECPDLLLKNVSGNVLEYYIPNSELLGSTYYIAKVRAKPDDGSGYNGPWSEWSQTYSWKTEKAMNTVVISVSTFIISVVFLLCIYLWLICFRRLKRQWENSIPDPGKSKLSKFPLEYSGSNFPRFINRDLYAEVEGPLVSWQISPIESPHPACPGSEQFVAETPSKPNVSPLGPYSMSPPTAEKVHHLQACTQFEESCDLKGTPLLQPTERLSKMGRSSPYFNFTRAKSMSDLIAKELDNQKFSDYFMLPKCENKVFSPPEELIPSCQTVSPGNQMSYVLNMEKKPTLQIPTPDDDKHESRNSNYFTIPLPSEVQVSQEGPLMIINPDGTGPLVLKQVGDYCFFPGVRGSQENLEKKKTPANGNMHLQMAKVAPLPPVQTFKIMQRDYLALPKN</sequence>
<dbReference type="InterPro" id="IPR036116">
    <property type="entry name" value="FN3_sf"/>
</dbReference>
<keyword evidence="7" id="KW-0325">Glycoprotein</keyword>
<evidence type="ECO:0000256" key="8">
    <source>
        <dbReference type="SAM" id="Phobius"/>
    </source>
</evidence>
<dbReference type="InterPro" id="IPR003961">
    <property type="entry name" value="FN3_dom"/>
</dbReference>
<dbReference type="InterPro" id="IPR013783">
    <property type="entry name" value="Ig-like_fold"/>
</dbReference>
<evidence type="ECO:0000256" key="7">
    <source>
        <dbReference type="ARBA" id="ARBA00023180"/>
    </source>
</evidence>
<organism evidence="11 12">
    <name type="scientific">Engystomops pustulosus</name>
    <name type="common">Tungara frog</name>
    <name type="synonym">Physalaemus pustulosus</name>
    <dbReference type="NCBI Taxonomy" id="76066"/>
    <lineage>
        <taxon>Eukaryota</taxon>
        <taxon>Metazoa</taxon>
        <taxon>Chordata</taxon>
        <taxon>Craniata</taxon>
        <taxon>Vertebrata</taxon>
        <taxon>Euteleostomi</taxon>
        <taxon>Amphibia</taxon>
        <taxon>Batrachia</taxon>
        <taxon>Anura</taxon>
        <taxon>Neobatrachia</taxon>
        <taxon>Hyloidea</taxon>
        <taxon>Leptodactylidae</taxon>
        <taxon>Leiuperinae</taxon>
        <taxon>Engystomops</taxon>
    </lineage>
</organism>
<dbReference type="SUPFAM" id="SSF49265">
    <property type="entry name" value="Fibronectin type III"/>
    <property type="match status" value="4"/>
</dbReference>
<accession>A0AAV7A582</accession>
<evidence type="ECO:0000313" key="12">
    <source>
        <dbReference type="Proteomes" id="UP000824782"/>
    </source>
</evidence>
<reference evidence="11" key="1">
    <citation type="thesis" date="2020" institute="ProQuest LLC" country="789 East Eisenhower Parkway, Ann Arbor, MI, USA">
        <title>Comparative Genomics and Chromosome Evolution.</title>
        <authorList>
            <person name="Mudd A.B."/>
        </authorList>
    </citation>
    <scope>NUCLEOTIDE SEQUENCE</scope>
    <source>
        <strain evidence="11">237g6f4</strain>
        <tissue evidence="11">Blood</tissue>
    </source>
</reference>
<gene>
    <name evidence="11" type="ORF">GDO81_018190</name>
</gene>
<evidence type="ECO:0000256" key="9">
    <source>
        <dbReference type="SAM" id="SignalP"/>
    </source>
</evidence>
<evidence type="ECO:0000256" key="2">
    <source>
        <dbReference type="ARBA" id="ARBA00022692"/>
    </source>
</evidence>
<dbReference type="EMBL" id="WNYA01000009">
    <property type="protein sequence ID" value="KAG8556741.1"/>
    <property type="molecule type" value="Genomic_DNA"/>
</dbReference>
<feature type="signal peptide" evidence="9">
    <location>
        <begin position="1"/>
        <end position="18"/>
    </location>
</feature>
<dbReference type="PROSITE" id="PS50853">
    <property type="entry name" value="FN3"/>
    <property type="match status" value="2"/>
</dbReference>
<dbReference type="CDD" id="cd00063">
    <property type="entry name" value="FN3"/>
    <property type="match status" value="2"/>
</dbReference>
<feature type="domain" description="Fibronectin type-III" evidence="10">
    <location>
        <begin position="334"/>
        <end position="438"/>
    </location>
</feature>
<dbReference type="Gene3D" id="2.60.40.10">
    <property type="entry name" value="Immunoglobulins"/>
    <property type="match status" value="4"/>
</dbReference>
<comment type="subcellular location">
    <subcellularLocation>
        <location evidence="1">Membrane</location>
        <topology evidence="1">Single-pass type I membrane protein</topology>
    </subcellularLocation>
</comment>
<dbReference type="GO" id="GO:0004896">
    <property type="term" value="F:cytokine receptor activity"/>
    <property type="evidence" value="ECO:0007669"/>
    <property type="project" value="InterPro"/>
</dbReference>
<evidence type="ECO:0000256" key="1">
    <source>
        <dbReference type="ARBA" id="ARBA00004479"/>
    </source>
</evidence>
<name>A0AAV7A582_ENGPU</name>
<protein>
    <recommendedName>
        <fullName evidence="10">Fibronectin type-III domain-containing protein</fullName>
    </recommendedName>
</protein>
<feature type="chain" id="PRO_5044715528" description="Fibronectin type-III domain-containing protein" evidence="9">
    <location>
        <begin position="19"/>
        <end position="769"/>
    </location>
</feature>
<dbReference type="GO" id="GO:0009897">
    <property type="term" value="C:external side of plasma membrane"/>
    <property type="evidence" value="ECO:0007669"/>
    <property type="project" value="TreeGrafter"/>
</dbReference>
<keyword evidence="12" id="KW-1185">Reference proteome</keyword>
<feature type="domain" description="Fibronectin type-III" evidence="10">
    <location>
        <begin position="125"/>
        <end position="227"/>
    </location>
</feature>
<keyword evidence="2 8" id="KW-0812">Transmembrane</keyword>
<feature type="transmembrane region" description="Helical" evidence="8">
    <location>
        <begin position="442"/>
        <end position="463"/>
    </location>
</feature>
<evidence type="ECO:0000256" key="4">
    <source>
        <dbReference type="ARBA" id="ARBA00022989"/>
    </source>
</evidence>
<evidence type="ECO:0000256" key="5">
    <source>
        <dbReference type="ARBA" id="ARBA00023136"/>
    </source>
</evidence>
<evidence type="ECO:0000259" key="10">
    <source>
        <dbReference type="PROSITE" id="PS50853"/>
    </source>
</evidence>
<dbReference type="Proteomes" id="UP000824782">
    <property type="component" value="Unassembled WGS sequence"/>
</dbReference>
<keyword evidence="3 9" id="KW-0732">Signal</keyword>
<evidence type="ECO:0000256" key="3">
    <source>
        <dbReference type="ARBA" id="ARBA00022729"/>
    </source>
</evidence>